<dbReference type="FunCoup" id="G4NAR9">
    <property type="interactions" value="19"/>
</dbReference>
<dbReference type="HOGENOM" id="CLU_044616_0_0_1"/>
<dbReference type="EMBL" id="CM001234">
    <property type="protein sequence ID" value="EHA50511.1"/>
    <property type="molecule type" value="Genomic_DNA"/>
</dbReference>
<evidence type="ECO:0000259" key="3">
    <source>
        <dbReference type="Pfam" id="PF21924"/>
    </source>
</evidence>
<gene>
    <name evidence="4" type="ORF">MGG_03161</name>
</gene>
<evidence type="ECO:0000313" key="5">
    <source>
        <dbReference type="Proteomes" id="UP000009058"/>
    </source>
</evidence>
<dbReference type="Proteomes" id="UP000009058">
    <property type="component" value="Chromosome 4"/>
</dbReference>
<dbReference type="VEuPathDB" id="FungiDB:MGG_03161"/>
<evidence type="ECO:0000256" key="2">
    <source>
        <dbReference type="SAM" id="MobiDB-lite"/>
    </source>
</evidence>
<reference key="2">
    <citation type="submission" date="2011-05" db="EMBL/GenBank/DDBJ databases">
        <title>The Genome Sequence of Magnaporthe oryzae 70-15.</title>
        <authorList>
            <consortium name="The Broad Institute Genome Sequencing Platform"/>
            <person name="Ma L.-J."/>
            <person name="Dead R."/>
            <person name="Young S.K."/>
            <person name="Zeng Q."/>
            <person name="Gargeya S."/>
            <person name="Fitzgerald M."/>
            <person name="Haas B."/>
            <person name="Abouelleil A."/>
            <person name="Alvarado L."/>
            <person name="Arachchi H.M."/>
            <person name="Berlin A."/>
            <person name="Brown A."/>
            <person name="Chapman S.B."/>
            <person name="Chen Z."/>
            <person name="Dunbar C."/>
            <person name="Freedman E."/>
            <person name="Gearin G."/>
            <person name="Gellesch M."/>
            <person name="Goldberg J."/>
            <person name="Griggs A."/>
            <person name="Gujja S."/>
            <person name="Heiman D."/>
            <person name="Howarth C."/>
            <person name="Larson L."/>
            <person name="Lui A."/>
            <person name="MacDonald P.J.P."/>
            <person name="Mehta T."/>
            <person name="Montmayeur A."/>
            <person name="Murphy C."/>
            <person name="Neiman D."/>
            <person name="Pearson M."/>
            <person name="Priest M."/>
            <person name="Roberts A."/>
            <person name="Saif S."/>
            <person name="Shea T."/>
            <person name="Shenoy N."/>
            <person name="Sisk P."/>
            <person name="Stolte C."/>
            <person name="Sykes S."/>
            <person name="Yandava C."/>
            <person name="Wortman J."/>
            <person name="Nusbaum C."/>
            <person name="Birren B."/>
        </authorList>
    </citation>
    <scope>NUCLEOTIDE SEQUENCE</scope>
    <source>
        <strain>70-15</strain>
    </source>
</reference>
<evidence type="ECO:0000256" key="1">
    <source>
        <dbReference type="SAM" id="Coils"/>
    </source>
</evidence>
<organism evidence="4 5">
    <name type="scientific">Pyricularia oryzae (strain 70-15 / ATCC MYA-4617 / FGSC 8958)</name>
    <name type="common">Rice blast fungus</name>
    <name type="synonym">Magnaporthe oryzae</name>
    <dbReference type="NCBI Taxonomy" id="242507"/>
    <lineage>
        <taxon>Eukaryota</taxon>
        <taxon>Fungi</taxon>
        <taxon>Dikarya</taxon>
        <taxon>Ascomycota</taxon>
        <taxon>Pezizomycotina</taxon>
        <taxon>Sordariomycetes</taxon>
        <taxon>Sordariomycetidae</taxon>
        <taxon>Magnaporthales</taxon>
        <taxon>Pyriculariaceae</taxon>
        <taxon>Pyricularia</taxon>
    </lineage>
</organism>
<feature type="region of interest" description="Disordered" evidence="2">
    <location>
        <begin position="201"/>
        <end position="379"/>
    </location>
</feature>
<dbReference type="AlphaFoldDB" id="G4NAR9"/>
<protein>
    <recommendedName>
        <fullName evidence="3">XRCC4 coiled-coil domain-containing protein</fullName>
    </recommendedName>
</protein>
<dbReference type="PANTHER" id="PTHR42067:SF1">
    <property type="entry name" value="MITOTIC APPARATUS PROTEIN P62"/>
    <property type="match status" value="1"/>
</dbReference>
<feature type="compositionally biased region" description="Acidic residues" evidence="2">
    <location>
        <begin position="264"/>
        <end position="274"/>
    </location>
</feature>
<dbReference type="Pfam" id="PF21924">
    <property type="entry name" value="XRCC4_CC"/>
    <property type="match status" value="1"/>
</dbReference>
<proteinExistence type="predicted"/>
<keyword evidence="1" id="KW-0175">Coiled coil</keyword>
<dbReference type="InterPro" id="IPR053962">
    <property type="entry name" value="XRCC4_CC"/>
</dbReference>
<dbReference type="PANTHER" id="PTHR42067">
    <property type="entry name" value="YALI0C15378P"/>
    <property type="match status" value="1"/>
</dbReference>
<dbReference type="eggNOG" id="ENOG502QWJA">
    <property type="taxonomic scope" value="Eukaryota"/>
</dbReference>
<feature type="compositionally biased region" description="Low complexity" evidence="2">
    <location>
        <begin position="317"/>
        <end position="335"/>
    </location>
</feature>
<feature type="compositionally biased region" description="Polar residues" evidence="2">
    <location>
        <begin position="208"/>
        <end position="220"/>
    </location>
</feature>
<keyword evidence="5" id="KW-1185">Reference proteome</keyword>
<dbReference type="OMA" id="IQLFDWS"/>
<feature type="compositionally biased region" description="Basic and acidic residues" evidence="2">
    <location>
        <begin position="276"/>
        <end position="296"/>
    </location>
</feature>
<dbReference type="SMR" id="G4NAR9"/>
<reference evidence="4 5" key="1">
    <citation type="journal article" date="2005" name="Nature">
        <title>The genome sequence of the rice blast fungus Magnaporthe grisea.</title>
        <authorList>
            <person name="Dean R.A."/>
            <person name="Talbot N.J."/>
            <person name="Ebbole D.J."/>
            <person name="Farman M.L."/>
            <person name="Mitchell T.K."/>
            <person name="Orbach M.J."/>
            <person name="Thon M."/>
            <person name="Kulkarni R."/>
            <person name="Xu J.R."/>
            <person name="Pan H."/>
            <person name="Read N.D."/>
            <person name="Lee Y.H."/>
            <person name="Carbone I."/>
            <person name="Brown D."/>
            <person name="Oh Y.Y."/>
            <person name="Donofrio N."/>
            <person name="Jeong J.S."/>
            <person name="Soanes D.M."/>
            <person name="Djonovic S."/>
            <person name="Kolomiets E."/>
            <person name="Rehmeyer C."/>
            <person name="Li W."/>
            <person name="Harding M."/>
            <person name="Kim S."/>
            <person name="Lebrun M.H."/>
            <person name="Bohnert H."/>
            <person name="Coughlan S."/>
            <person name="Butler J."/>
            <person name="Calvo S."/>
            <person name="Ma L.J."/>
            <person name="Nicol R."/>
            <person name="Purcell S."/>
            <person name="Nusbaum C."/>
            <person name="Galagan J.E."/>
            <person name="Birren B.W."/>
        </authorList>
    </citation>
    <scope>NUCLEOTIDE SEQUENCE [LARGE SCALE GENOMIC DNA]</scope>
    <source>
        <strain evidence="5">70-15 / ATCC MYA-4617 / FGSC 8958</strain>
    </source>
</reference>
<evidence type="ECO:0000313" key="4">
    <source>
        <dbReference type="EMBL" id="EHA50511.1"/>
    </source>
</evidence>
<name>G4NAR9_PYRO7</name>
<feature type="domain" description="XRCC4 coiled-coil" evidence="3">
    <location>
        <begin position="137"/>
        <end position="199"/>
    </location>
</feature>
<dbReference type="RefSeq" id="XP_003716830.1">
    <property type="nucleotide sequence ID" value="XM_003716782.1"/>
</dbReference>
<feature type="compositionally biased region" description="Basic and acidic residues" evidence="2">
    <location>
        <begin position="229"/>
        <end position="239"/>
    </location>
</feature>
<dbReference type="InParanoid" id="G4NAR9"/>
<dbReference type="SUPFAM" id="SSF58022">
    <property type="entry name" value="XRCC4, C-terminal oligomerization domain"/>
    <property type="match status" value="1"/>
</dbReference>
<feature type="compositionally biased region" description="Basic residues" evidence="2">
    <location>
        <begin position="243"/>
        <end position="257"/>
    </location>
</feature>
<dbReference type="OrthoDB" id="8064436at2759"/>
<feature type="coiled-coil region" evidence="1">
    <location>
        <begin position="140"/>
        <end position="181"/>
    </location>
</feature>
<dbReference type="Gene3D" id="1.20.5.370">
    <property type="match status" value="1"/>
</dbReference>
<dbReference type="GeneID" id="2676584"/>
<dbReference type="KEGG" id="mgr:MGG_03161"/>
<sequence>MSRPHVLRIPRSDEDEGSFVLVHVQPSSSKKARPLDVRIVATEGTSPYVVTLKHGSIQTLRPKDSPCTSEEWEQILESLLLGQEVVPDIHLTAAVGSGLQITVRKKVQRITQRLGVINLPEDEGEAVELFDWCGLALESTNNARTELASAKAKAEECEQAVSELTKQLDRLVQAKAEHEAALLDKFRLLLNEKKAKIREQHDVIKSGGINSTTHATSNQPDSEDDEGKVEEYNDRDAKSLAKTARRPPVARKPKRKAPAADLSTDSDDGFDVMDVDQPKQDDGDHGNSSGDEKQTSDEDDQATASESEIISPAANDQAKSSGQGKAAAASATAAPAPSPPTTRQASVGKPIATRARKPPPKASAAYKDDGSETESDDEL</sequence>
<accession>G4NAR9</accession>
<dbReference type="InterPro" id="IPR014751">
    <property type="entry name" value="XRCC4-like_C"/>
</dbReference>